<feature type="signal peptide" evidence="4">
    <location>
        <begin position="1"/>
        <end position="19"/>
    </location>
</feature>
<evidence type="ECO:0000256" key="4">
    <source>
        <dbReference type="SAM" id="SignalP"/>
    </source>
</evidence>
<feature type="region of interest" description="Disordered" evidence="3">
    <location>
        <begin position="22"/>
        <end position="50"/>
    </location>
</feature>
<keyword evidence="2" id="KW-0813">Transport</keyword>
<dbReference type="PROSITE" id="PS51257">
    <property type="entry name" value="PROKAR_LIPOPROTEIN"/>
    <property type="match status" value="1"/>
</dbReference>
<evidence type="ECO:0000256" key="2">
    <source>
        <dbReference type="ARBA" id="ARBA00022448"/>
    </source>
</evidence>
<dbReference type="InterPro" id="IPR050490">
    <property type="entry name" value="Bact_solute-bd_prot1"/>
</dbReference>
<dbReference type="Proteomes" id="UP001527099">
    <property type="component" value="Unassembled WGS sequence"/>
</dbReference>
<dbReference type="PANTHER" id="PTHR43649:SF29">
    <property type="entry name" value="OSMOPROTECTIVE COMPOUNDS-BINDING PROTEIN GGTB"/>
    <property type="match status" value="1"/>
</dbReference>
<name>A0ABT4GAL7_9BACL</name>
<gene>
    <name evidence="5" type="ORF">M5X19_10075</name>
</gene>
<accession>A0ABT4GAL7</accession>
<proteinExistence type="inferred from homology"/>
<dbReference type="Gene3D" id="3.40.190.10">
    <property type="entry name" value="Periplasmic binding protein-like II"/>
    <property type="match status" value="2"/>
</dbReference>
<comment type="similarity">
    <text evidence="1">Belongs to the bacterial solute-binding protein 1 family.</text>
</comment>
<protein>
    <submittedName>
        <fullName evidence="5">Extracellular solute-binding protein</fullName>
    </submittedName>
</protein>
<keyword evidence="4" id="KW-0732">Signal</keyword>
<dbReference type="InterPro" id="IPR006059">
    <property type="entry name" value="SBP"/>
</dbReference>
<dbReference type="Pfam" id="PF01547">
    <property type="entry name" value="SBP_bac_1"/>
    <property type="match status" value="1"/>
</dbReference>
<evidence type="ECO:0000313" key="5">
    <source>
        <dbReference type="EMBL" id="MCY9693231.1"/>
    </source>
</evidence>
<dbReference type="SUPFAM" id="SSF53850">
    <property type="entry name" value="Periplasmic binding protein-like II"/>
    <property type="match status" value="1"/>
</dbReference>
<organism evidence="5 6">
    <name type="scientific">Paenibacillus alginolyticus</name>
    <dbReference type="NCBI Taxonomy" id="59839"/>
    <lineage>
        <taxon>Bacteria</taxon>
        <taxon>Bacillati</taxon>
        <taxon>Bacillota</taxon>
        <taxon>Bacilli</taxon>
        <taxon>Bacillales</taxon>
        <taxon>Paenibacillaceae</taxon>
        <taxon>Paenibacillus</taxon>
    </lineage>
</organism>
<evidence type="ECO:0000256" key="3">
    <source>
        <dbReference type="SAM" id="MobiDB-lite"/>
    </source>
</evidence>
<feature type="compositionally biased region" description="Polar residues" evidence="3">
    <location>
        <begin position="22"/>
        <end position="31"/>
    </location>
</feature>
<evidence type="ECO:0000256" key="1">
    <source>
        <dbReference type="ARBA" id="ARBA00008520"/>
    </source>
</evidence>
<dbReference type="PANTHER" id="PTHR43649">
    <property type="entry name" value="ARABINOSE-BINDING PROTEIN-RELATED"/>
    <property type="match status" value="1"/>
</dbReference>
<dbReference type="RefSeq" id="WP_268614737.1">
    <property type="nucleotide sequence ID" value="NZ_JAMDMX010000028.1"/>
</dbReference>
<reference evidence="5 6" key="1">
    <citation type="submission" date="2022-05" db="EMBL/GenBank/DDBJ databases">
        <title>Genome Sequencing of Bee-Associated Microbes.</title>
        <authorList>
            <person name="Dunlap C."/>
        </authorList>
    </citation>
    <scope>NUCLEOTIDE SEQUENCE [LARGE SCALE GENOMIC DNA]</scope>
    <source>
        <strain evidence="5 6">NRRL B-14421</strain>
    </source>
</reference>
<evidence type="ECO:0000313" key="6">
    <source>
        <dbReference type="Proteomes" id="UP001527099"/>
    </source>
</evidence>
<feature type="compositionally biased region" description="Low complexity" evidence="3">
    <location>
        <begin position="32"/>
        <end position="48"/>
    </location>
</feature>
<feature type="chain" id="PRO_5045288601" evidence="4">
    <location>
        <begin position="20"/>
        <end position="445"/>
    </location>
</feature>
<keyword evidence="6" id="KW-1185">Reference proteome</keyword>
<comment type="caution">
    <text evidence="5">The sequence shown here is derived from an EMBL/GenBank/DDBJ whole genome shotgun (WGS) entry which is preliminary data.</text>
</comment>
<sequence>MKKSFMFLVFLLVVTVISACSSKPSTNTSAETTAPSQSTNTASTNSNENGKKEEVVTLNFLERWPNEPYKKYFKDVIDAFEKENPKIKINTIAALNDDYKQKSNVLLNSDNPPDIFFSWVGEWGEKFVREGVAMDITNLINGDKAWKDQIIESQFGPFTSGGKIYGVPFYMDGKLFYYNTEIFTKYNLKAPKTWTEFIQVLQVLKDKGQTPIYLGNKSPWAAGHYLTTLNQRVVSQEVHKKDYTVGQSQFTDPGYVEALKKIQELIPYLNKSPNALSHEEVRNMFIAGKAPIIYLETLEASFVKDTKFEWNTFNFPAVEGGKGDQNELTGAPEGFMIHAKTKHPEESMKFLKFMMSKKNGELLVKDTGLASVVKDTMTDANSTKKEQGINDLVVKASNMTLWIDTALPSDIFTPYIGGLQELIAGKKTPEQLMKEVQDAAMKIKK</sequence>
<dbReference type="EMBL" id="JAMDMX010000028">
    <property type="protein sequence ID" value="MCY9693231.1"/>
    <property type="molecule type" value="Genomic_DNA"/>
</dbReference>